<proteinExistence type="predicted"/>
<dbReference type="Gene3D" id="3.10.50.40">
    <property type="match status" value="2"/>
</dbReference>
<reference evidence="9" key="1">
    <citation type="journal article" date="2019" name="Int. J. Syst. Evol. Microbiol.">
        <title>The Global Catalogue of Microorganisms (GCM) 10K type strain sequencing project: providing services to taxonomists for standard genome sequencing and annotation.</title>
        <authorList>
            <consortium name="The Broad Institute Genomics Platform"/>
            <consortium name="The Broad Institute Genome Sequencing Center for Infectious Disease"/>
            <person name="Wu L."/>
            <person name="Ma J."/>
        </authorList>
    </citation>
    <scope>NUCLEOTIDE SEQUENCE [LARGE SCALE GENOMIC DNA]</scope>
    <source>
        <strain evidence="9">JCM 9092</strain>
    </source>
</reference>
<evidence type="ECO:0000256" key="6">
    <source>
        <dbReference type="SAM" id="MobiDB-lite"/>
    </source>
</evidence>
<feature type="compositionally biased region" description="Basic and acidic residues" evidence="6">
    <location>
        <begin position="40"/>
        <end position="50"/>
    </location>
</feature>
<feature type="compositionally biased region" description="Low complexity" evidence="6">
    <location>
        <begin position="51"/>
        <end position="67"/>
    </location>
</feature>
<comment type="catalytic activity">
    <reaction evidence="1 5">
        <text>[protein]-peptidylproline (omega=180) = [protein]-peptidylproline (omega=0)</text>
        <dbReference type="Rhea" id="RHEA:16237"/>
        <dbReference type="Rhea" id="RHEA-COMP:10747"/>
        <dbReference type="Rhea" id="RHEA-COMP:10748"/>
        <dbReference type="ChEBI" id="CHEBI:83833"/>
        <dbReference type="ChEBI" id="CHEBI:83834"/>
        <dbReference type="EC" id="5.2.1.8"/>
    </reaction>
</comment>
<keyword evidence="3 5" id="KW-0697">Rotamase</keyword>
<feature type="region of interest" description="Disordered" evidence="6">
    <location>
        <begin position="37"/>
        <end position="73"/>
    </location>
</feature>
<evidence type="ECO:0000259" key="7">
    <source>
        <dbReference type="PROSITE" id="PS50059"/>
    </source>
</evidence>
<comment type="caution">
    <text evidence="8">The sequence shown here is derived from an EMBL/GenBank/DDBJ whole genome shotgun (WGS) entry which is preliminary data.</text>
</comment>
<evidence type="ECO:0000256" key="1">
    <source>
        <dbReference type="ARBA" id="ARBA00000971"/>
    </source>
</evidence>
<dbReference type="EMBL" id="BAAAUG010000037">
    <property type="protein sequence ID" value="GAA3100337.1"/>
    <property type="molecule type" value="Genomic_DNA"/>
</dbReference>
<feature type="domain" description="PPIase FKBP-type" evidence="7">
    <location>
        <begin position="264"/>
        <end position="352"/>
    </location>
</feature>
<dbReference type="PROSITE" id="PS50059">
    <property type="entry name" value="FKBP_PPIASE"/>
    <property type="match status" value="2"/>
</dbReference>
<evidence type="ECO:0000256" key="5">
    <source>
        <dbReference type="PROSITE-ProRule" id="PRU00277"/>
    </source>
</evidence>
<gene>
    <name evidence="8" type="ORF">GCM10010449_24410</name>
</gene>
<evidence type="ECO:0000256" key="4">
    <source>
        <dbReference type="ARBA" id="ARBA00023235"/>
    </source>
</evidence>
<organism evidence="8 9">
    <name type="scientific">Streptomyces rectiviolaceus</name>
    <dbReference type="NCBI Taxonomy" id="332591"/>
    <lineage>
        <taxon>Bacteria</taxon>
        <taxon>Bacillati</taxon>
        <taxon>Actinomycetota</taxon>
        <taxon>Actinomycetes</taxon>
        <taxon>Kitasatosporales</taxon>
        <taxon>Streptomycetaceae</taxon>
        <taxon>Streptomyces</taxon>
    </lineage>
</organism>
<keyword evidence="9" id="KW-1185">Reference proteome</keyword>
<evidence type="ECO:0000256" key="2">
    <source>
        <dbReference type="ARBA" id="ARBA00013194"/>
    </source>
</evidence>
<dbReference type="SUPFAM" id="SSF54534">
    <property type="entry name" value="FKBP-like"/>
    <property type="match status" value="2"/>
</dbReference>
<dbReference type="InterPro" id="IPR044609">
    <property type="entry name" value="FKBP2/11"/>
</dbReference>
<feature type="domain" description="PPIase FKBP-type" evidence="7">
    <location>
        <begin position="115"/>
        <end position="205"/>
    </location>
</feature>
<evidence type="ECO:0000256" key="3">
    <source>
        <dbReference type="ARBA" id="ARBA00023110"/>
    </source>
</evidence>
<dbReference type="InterPro" id="IPR001179">
    <property type="entry name" value="PPIase_FKBP_dom"/>
</dbReference>
<dbReference type="Pfam" id="PF00254">
    <property type="entry name" value="FKBP_C"/>
    <property type="match status" value="2"/>
</dbReference>
<dbReference type="PANTHER" id="PTHR45779:SF7">
    <property type="entry name" value="PEPTIDYLPROLYL ISOMERASE"/>
    <property type="match status" value="1"/>
</dbReference>
<dbReference type="EC" id="5.2.1.8" evidence="2 5"/>
<accession>A0ABP6MGH8</accession>
<evidence type="ECO:0000313" key="9">
    <source>
        <dbReference type="Proteomes" id="UP001501637"/>
    </source>
</evidence>
<evidence type="ECO:0000313" key="8">
    <source>
        <dbReference type="EMBL" id="GAA3100337.1"/>
    </source>
</evidence>
<dbReference type="Proteomes" id="UP001501637">
    <property type="component" value="Unassembled WGS sequence"/>
</dbReference>
<sequence>MRRVARTPTDKIDRYEAPTVRRRSLLLAVPAGLLTLAGCGDDKKADKAKSSDSPSPSNSTSAAPTAKIVDGPVPEITKGTKFGEKPTVAKGPGKPSSDLAVKTLIEGKGDEVKKGDYLQANYLGQIWATAKVFDNSYDRGNPTVFPIGVGQVIPGWDQALVGKKLDSRVQLAIPPKMGYGTEGNKQAGIKGSDTLVFVVDLVGTFSNKSSAKGKEVAQSNIDLPKVGTNTDGKAPKIDVPKKDAPKKLVANYILEGDGDEIKETDSLLCQYKGVLWADGKEFDSSYKSGQLASFQLAQVVKGWAQGLTGKKVGSRVLVVVPPKLGYGDQPPQGSTIKKDSTLVFTVDILAKM</sequence>
<protein>
    <recommendedName>
        <fullName evidence="2 5">peptidylprolyl isomerase</fullName>
        <ecNumber evidence="2 5">5.2.1.8</ecNumber>
    </recommendedName>
</protein>
<keyword evidence="4 5" id="KW-0413">Isomerase</keyword>
<dbReference type="GO" id="GO:0016853">
    <property type="term" value="F:isomerase activity"/>
    <property type="evidence" value="ECO:0007669"/>
    <property type="project" value="UniProtKB-KW"/>
</dbReference>
<dbReference type="PANTHER" id="PTHR45779">
    <property type="entry name" value="PEPTIDYLPROLYL ISOMERASE"/>
    <property type="match status" value="1"/>
</dbReference>
<dbReference type="InterPro" id="IPR046357">
    <property type="entry name" value="PPIase_dom_sf"/>
</dbReference>
<name>A0ABP6MGH8_9ACTN</name>